<feature type="compositionally biased region" description="Acidic residues" evidence="1">
    <location>
        <begin position="304"/>
        <end position="325"/>
    </location>
</feature>
<evidence type="ECO:0000313" key="2">
    <source>
        <dbReference type="EMBL" id="VDN14747.1"/>
    </source>
</evidence>
<protein>
    <submittedName>
        <fullName evidence="2">Uncharacterized protein</fullName>
    </submittedName>
</protein>
<feature type="region of interest" description="Disordered" evidence="1">
    <location>
        <begin position="302"/>
        <end position="349"/>
    </location>
</feature>
<reference evidence="2 3" key="1">
    <citation type="submission" date="2018-11" db="EMBL/GenBank/DDBJ databases">
        <authorList>
            <consortium name="Pathogen Informatics"/>
        </authorList>
    </citation>
    <scope>NUCLEOTIDE SEQUENCE [LARGE SCALE GENOMIC DNA]</scope>
</reference>
<proteinExistence type="predicted"/>
<gene>
    <name evidence="2" type="ORF">DILT_LOCUS10578</name>
</gene>
<evidence type="ECO:0000256" key="1">
    <source>
        <dbReference type="SAM" id="MobiDB-lite"/>
    </source>
</evidence>
<accession>A0A3P7LSR5</accession>
<evidence type="ECO:0000313" key="3">
    <source>
        <dbReference type="Proteomes" id="UP000281553"/>
    </source>
</evidence>
<keyword evidence="3" id="KW-1185">Reference proteome</keyword>
<dbReference type="AlphaFoldDB" id="A0A3P7LSR5"/>
<sequence>MRELCELANSQRFFPPMREWMEKHSTRFNNLLVTCLTAEQPEVAQEACLAFAYLARKFNNAMQGGMDNVINSLIRLLAVLMVPRDNQISVYRKALEQHADLQMIRATPQPFHFPRQSYDFTDVHHQLISCVYYTIADLLYNIPSPSLLVFFECRIFRRREMTRTLLFRILNSISQNISDLREHAESLEKPMPPKEDEAAFTAETARRAKIAEVWDRLPGRMYTEILRAYHDYNAMNKELILEIMEFLRASSRIKLAIFDEETIRALELYTGHTAEGHANETMKIKRPSKRISVSEKPQNLELNLADDDLDEYEEDESRFDSEPDNDPQTWRPSVVPDKLPSFFNYDDGA</sequence>
<dbReference type="InterPro" id="IPR016024">
    <property type="entry name" value="ARM-type_fold"/>
</dbReference>
<name>A0A3P7LSR5_DIBLA</name>
<dbReference type="SUPFAM" id="SSF48371">
    <property type="entry name" value="ARM repeat"/>
    <property type="match status" value="1"/>
</dbReference>
<dbReference type="OrthoDB" id="6231986at2759"/>
<dbReference type="EMBL" id="UYRU01060243">
    <property type="protein sequence ID" value="VDN14747.1"/>
    <property type="molecule type" value="Genomic_DNA"/>
</dbReference>
<organism evidence="2 3">
    <name type="scientific">Dibothriocephalus latus</name>
    <name type="common">Fish tapeworm</name>
    <name type="synonym">Diphyllobothrium latum</name>
    <dbReference type="NCBI Taxonomy" id="60516"/>
    <lineage>
        <taxon>Eukaryota</taxon>
        <taxon>Metazoa</taxon>
        <taxon>Spiralia</taxon>
        <taxon>Lophotrochozoa</taxon>
        <taxon>Platyhelminthes</taxon>
        <taxon>Cestoda</taxon>
        <taxon>Eucestoda</taxon>
        <taxon>Diphyllobothriidea</taxon>
        <taxon>Diphyllobothriidae</taxon>
        <taxon>Dibothriocephalus</taxon>
    </lineage>
</organism>
<dbReference type="Proteomes" id="UP000281553">
    <property type="component" value="Unassembled WGS sequence"/>
</dbReference>